<reference evidence="6" key="1">
    <citation type="submission" date="2021-02" db="EMBL/GenBank/DDBJ databases">
        <authorList>
            <person name="Nowell W R."/>
        </authorList>
    </citation>
    <scope>NUCLEOTIDE SEQUENCE</scope>
</reference>
<evidence type="ECO:0000313" key="2">
    <source>
        <dbReference type="EMBL" id="CAF1348629.1"/>
    </source>
</evidence>
<dbReference type="Proteomes" id="UP000663882">
    <property type="component" value="Unassembled WGS sequence"/>
</dbReference>
<dbReference type="EMBL" id="CAJNOO010005126">
    <property type="protein sequence ID" value="CAF1405236.1"/>
    <property type="molecule type" value="Genomic_DNA"/>
</dbReference>
<evidence type="ECO:0000259" key="1">
    <source>
        <dbReference type="Pfam" id="PF21666"/>
    </source>
</evidence>
<feature type="domain" description="DUF4246" evidence="1">
    <location>
        <begin position="25"/>
        <end position="86"/>
    </location>
</feature>
<dbReference type="InterPro" id="IPR049207">
    <property type="entry name" value="DUF4246_N"/>
</dbReference>
<organism evidence="6 7">
    <name type="scientific">Rotaria sordida</name>
    <dbReference type="NCBI Taxonomy" id="392033"/>
    <lineage>
        <taxon>Eukaryota</taxon>
        <taxon>Metazoa</taxon>
        <taxon>Spiralia</taxon>
        <taxon>Gnathifera</taxon>
        <taxon>Rotifera</taxon>
        <taxon>Eurotatoria</taxon>
        <taxon>Bdelloidea</taxon>
        <taxon>Philodinida</taxon>
        <taxon>Philodinidae</taxon>
        <taxon>Rotaria</taxon>
    </lineage>
</organism>
<dbReference type="OrthoDB" id="2756659at2759"/>
<dbReference type="EMBL" id="CAJOBD010002951">
    <property type="protein sequence ID" value="CAF3919198.1"/>
    <property type="molecule type" value="Genomic_DNA"/>
</dbReference>
<gene>
    <name evidence="6" type="ORF">FNK824_LOCUS23877</name>
    <name evidence="5" type="ORF">JBS370_LOCUS21825</name>
    <name evidence="3" type="ORF">RFH988_LOCUS35014</name>
    <name evidence="4" type="ORF">SEV965_LOCUS34831</name>
    <name evidence="2" type="ORF">ZHD862_LOCUS30437</name>
</gene>
<dbReference type="AlphaFoldDB" id="A0A819LJ46"/>
<dbReference type="Proteomes" id="UP000663874">
    <property type="component" value="Unassembled WGS sequence"/>
</dbReference>
<dbReference type="Pfam" id="PF21666">
    <property type="entry name" value="DUF4246_N"/>
    <property type="match status" value="1"/>
</dbReference>
<name>A0A819LJ46_9BILA</name>
<evidence type="ECO:0000313" key="7">
    <source>
        <dbReference type="Proteomes" id="UP000663874"/>
    </source>
</evidence>
<sequence length="87" mass="10448">MSSHKRQKTSTDIEEKLLINLKSPNTDFQPFPHPFHRRCYVGEYGLDYLSETSNLIMRRLSGLIRSKSNWYEKMKDPTIRNKWKEET</sequence>
<dbReference type="EMBL" id="CAJOBE010005159">
    <property type="protein sequence ID" value="CAF3962770.1"/>
    <property type="molecule type" value="Genomic_DNA"/>
</dbReference>
<evidence type="ECO:0000313" key="4">
    <source>
        <dbReference type="EMBL" id="CAF1475079.1"/>
    </source>
</evidence>
<evidence type="ECO:0000313" key="3">
    <source>
        <dbReference type="EMBL" id="CAF1405236.1"/>
    </source>
</evidence>
<protein>
    <recommendedName>
        <fullName evidence="1">DUF4246 domain-containing protein</fullName>
    </recommendedName>
</protein>
<dbReference type="Proteomes" id="UP000663836">
    <property type="component" value="Unassembled WGS sequence"/>
</dbReference>
<evidence type="ECO:0000313" key="6">
    <source>
        <dbReference type="EMBL" id="CAF3962770.1"/>
    </source>
</evidence>
<dbReference type="Proteomes" id="UP000663864">
    <property type="component" value="Unassembled WGS sequence"/>
</dbReference>
<proteinExistence type="predicted"/>
<dbReference type="EMBL" id="CAJNOU010005344">
    <property type="protein sequence ID" value="CAF1475079.1"/>
    <property type="molecule type" value="Genomic_DNA"/>
</dbReference>
<dbReference type="EMBL" id="CAJNOT010002869">
    <property type="protein sequence ID" value="CAF1348629.1"/>
    <property type="molecule type" value="Genomic_DNA"/>
</dbReference>
<dbReference type="Proteomes" id="UP000663889">
    <property type="component" value="Unassembled WGS sequence"/>
</dbReference>
<accession>A0A819LJ46</accession>
<comment type="caution">
    <text evidence="6">The sequence shown here is derived from an EMBL/GenBank/DDBJ whole genome shotgun (WGS) entry which is preliminary data.</text>
</comment>
<evidence type="ECO:0000313" key="5">
    <source>
        <dbReference type="EMBL" id="CAF3919198.1"/>
    </source>
</evidence>